<dbReference type="STRING" id="269670.SAMN02982927_01637"/>
<keyword evidence="2 3" id="KW-0472">Membrane</keyword>
<proteinExistence type="inferred from homology"/>
<dbReference type="PANTHER" id="PTHR22550">
    <property type="entry name" value="SPORE GERMINATION PROTEIN"/>
    <property type="match status" value="1"/>
</dbReference>
<feature type="transmembrane region" description="Helical" evidence="3">
    <location>
        <begin position="414"/>
        <end position="435"/>
    </location>
</feature>
<dbReference type="EMBL" id="FOOY01000010">
    <property type="protein sequence ID" value="SFG42044.1"/>
    <property type="molecule type" value="Genomic_DNA"/>
</dbReference>
<sequence>MFWKNSKKKNDQGPAQPSKSIADLLVQLETNPDFNHFCHKSKTLTCWISYINTVVDLEYIHRDLLPALYSERVQCMKDIAQVVPIDKLIETRDLSVIQTSLLDGYFMIQPSKRSQHVYLIPCPKKQARQVADTEVETSIVGAHDSFVESLETNINLVRSRIPIPQFKVEEQRIGKLSRTRISILYIEGLANKANLNTTRQRITDLETVSVINANMLALMIGDNSQSFFPQFFDTERPDRVSGALYEGKIAVLVDGSPSALILPSTVVEFFATIDDYSLTWPVASLYRLLRLFAVAFSVISSSLYVAALTYHYQLVPKDLLATLIVSRSSVPYDPIIEVLLLEVMIELLREAGVRLPTKVGQTIGIVGGIVIGTASVQAGVTSNILLIIIAMSALAAFITPNYRMATTIRLMRFPFILAAQMFGLIGVGLCFMFFVCHLLKLTSLGRPFIEPIYPMRVTDLKDSFIRLPSNMQGQRPLFLRTADKNRVNLHRTMQKKGKAKPDIDE</sequence>
<dbReference type="PIRSF" id="PIRSF005690">
    <property type="entry name" value="GerBA"/>
    <property type="match status" value="1"/>
</dbReference>
<dbReference type="OrthoDB" id="9772630at2"/>
<dbReference type="RefSeq" id="WP_093671868.1">
    <property type="nucleotide sequence ID" value="NZ_FOOY01000010.1"/>
</dbReference>
<keyword evidence="3" id="KW-1133">Transmembrane helix</keyword>
<dbReference type="AlphaFoldDB" id="A0A1I2RN05"/>
<dbReference type="Proteomes" id="UP000198752">
    <property type="component" value="Unassembled WGS sequence"/>
</dbReference>
<name>A0A1I2RN05_9BACL</name>
<dbReference type="GO" id="GO:0009847">
    <property type="term" value="P:spore germination"/>
    <property type="evidence" value="ECO:0007669"/>
    <property type="project" value="InterPro"/>
</dbReference>
<dbReference type="InterPro" id="IPR004995">
    <property type="entry name" value="Spore_Ger"/>
</dbReference>
<dbReference type="PANTHER" id="PTHR22550:SF5">
    <property type="entry name" value="LEUCINE ZIPPER PROTEIN 4"/>
    <property type="match status" value="1"/>
</dbReference>
<keyword evidence="5" id="KW-1185">Reference proteome</keyword>
<keyword evidence="3" id="KW-0812">Transmembrane</keyword>
<evidence type="ECO:0000313" key="4">
    <source>
        <dbReference type="EMBL" id="SFG42044.1"/>
    </source>
</evidence>
<evidence type="ECO:0000256" key="2">
    <source>
        <dbReference type="ARBA" id="ARBA00023136"/>
    </source>
</evidence>
<dbReference type="InterPro" id="IPR050768">
    <property type="entry name" value="UPF0353/GerABKA_families"/>
</dbReference>
<feature type="transmembrane region" description="Helical" evidence="3">
    <location>
        <begin position="384"/>
        <end position="402"/>
    </location>
</feature>
<evidence type="ECO:0000313" key="5">
    <source>
        <dbReference type="Proteomes" id="UP000198752"/>
    </source>
</evidence>
<accession>A0A1I2RN05</accession>
<gene>
    <name evidence="4" type="ORF">SAMN02982927_01637</name>
</gene>
<protein>
    <submittedName>
        <fullName evidence="4">GerA spore germination protein</fullName>
    </submittedName>
</protein>
<dbReference type="Pfam" id="PF03323">
    <property type="entry name" value="GerA"/>
    <property type="match status" value="1"/>
</dbReference>
<evidence type="ECO:0000256" key="3">
    <source>
        <dbReference type="SAM" id="Phobius"/>
    </source>
</evidence>
<reference evidence="5" key="1">
    <citation type="submission" date="2016-10" db="EMBL/GenBank/DDBJ databases">
        <authorList>
            <person name="Varghese N."/>
            <person name="Submissions S."/>
        </authorList>
    </citation>
    <scope>NUCLEOTIDE SEQUENCE [LARGE SCALE GENOMIC DNA]</scope>
    <source>
        <strain evidence="5">ATCC 700379</strain>
    </source>
</reference>
<organism evidence="4 5">
    <name type="scientific">Sporolactobacillus nakayamae</name>
    <dbReference type="NCBI Taxonomy" id="269670"/>
    <lineage>
        <taxon>Bacteria</taxon>
        <taxon>Bacillati</taxon>
        <taxon>Bacillota</taxon>
        <taxon>Bacilli</taxon>
        <taxon>Bacillales</taxon>
        <taxon>Sporolactobacillaceae</taxon>
        <taxon>Sporolactobacillus</taxon>
    </lineage>
</organism>
<dbReference type="GO" id="GO:0016020">
    <property type="term" value="C:membrane"/>
    <property type="evidence" value="ECO:0007669"/>
    <property type="project" value="InterPro"/>
</dbReference>
<evidence type="ECO:0000256" key="1">
    <source>
        <dbReference type="ARBA" id="ARBA00005278"/>
    </source>
</evidence>
<feature type="transmembrane region" description="Helical" evidence="3">
    <location>
        <begin position="288"/>
        <end position="310"/>
    </location>
</feature>
<comment type="similarity">
    <text evidence="1">Belongs to the GerABKA family.</text>
</comment>